<name>A0A1E4SSB9_9ASCO</name>
<dbReference type="GeneID" id="30981406"/>
<dbReference type="AlphaFoldDB" id="A0A1E4SSB9"/>
<dbReference type="Proteomes" id="UP000094285">
    <property type="component" value="Unassembled WGS sequence"/>
</dbReference>
<dbReference type="RefSeq" id="XP_020067532.1">
    <property type="nucleotide sequence ID" value="XM_020207269.1"/>
</dbReference>
<keyword evidence="2" id="KW-1185">Reference proteome</keyword>
<accession>A0A1E4SSB9</accession>
<dbReference type="EMBL" id="KV453909">
    <property type="protein sequence ID" value="ODV82410.1"/>
    <property type="molecule type" value="Genomic_DNA"/>
</dbReference>
<evidence type="ECO:0000313" key="2">
    <source>
        <dbReference type="Proteomes" id="UP000094285"/>
    </source>
</evidence>
<protein>
    <submittedName>
        <fullName evidence="1">Uncharacterized protein</fullName>
    </submittedName>
</protein>
<proteinExistence type="predicted"/>
<sequence>MVDQSWSHRNLKAHHWLWKIVSRIMPKKTTGIIKLGVYGSQQVKALRFPNGRYCQETGGNTAESHVIVCL</sequence>
<gene>
    <name evidence="1" type="ORF">CANTADRAFT_24936</name>
</gene>
<reference evidence="2" key="1">
    <citation type="submission" date="2016-05" db="EMBL/GenBank/DDBJ databases">
        <title>Comparative genomics of biotechnologically important yeasts.</title>
        <authorList>
            <consortium name="DOE Joint Genome Institute"/>
            <person name="Riley R."/>
            <person name="Haridas S."/>
            <person name="Wolfe K.H."/>
            <person name="Lopes M.R."/>
            <person name="Hittinger C.T."/>
            <person name="Goker M."/>
            <person name="Salamov A."/>
            <person name="Wisecaver J."/>
            <person name="Long T.M."/>
            <person name="Aerts A.L."/>
            <person name="Barry K."/>
            <person name="Choi C."/>
            <person name="Clum A."/>
            <person name="Coughlan A.Y."/>
            <person name="Deshpande S."/>
            <person name="Douglass A.P."/>
            <person name="Hanson S.J."/>
            <person name="Klenk H.-P."/>
            <person name="Labutti K."/>
            <person name="Lapidus A."/>
            <person name="Lindquist E."/>
            <person name="Lipzen A."/>
            <person name="Meier-Kolthoff J.P."/>
            <person name="Ohm R.A."/>
            <person name="Otillar R.P."/>
            <person name="Pangilinan J."/>
            <person name="Peng Y."/>
            <person name="Rokas A."/>
            <person name="Rosa C.A."/>
            <person name="Scheuner C."/>
            <person name="Sibirny A.A."/>
            <person name="Slot J.C."/>
            <person name="Stielow J.B."/>
            <person name="Sun H."/>
            <person name="Kurtzman C.P."/>
            <person name="Blackwell M."/>
            <person name="Grigoriev I.V."/>
            <person name="Jeffries T.W."/>
        </authorList>
    </citation>
    <scope>NUCLEOTIDE SEQUENCE [LARGE SCALE GENOMIC DNA]</scope>
    <source>
        <strain evidence="2">NRRL Y-17324</strain>
    </source>
</reference>
<evidence type="ECO:0000313" key="1">
    <source>
        <dbReference type="EMBL" id="ODV82410.1"/>
    </source>
</evidence>
<organism evidence="1 2">
    <name type="scientific">Suhomyces tanzawaensis NRRL Y-17324</name>
    <dbReference type="NCBI Taxonomy" id="984487"/>
    <lineage>
        <taxon>Eukaryota</taxon>
        <taxon>Fungi</taxon>
        <taxon>Dikarya</taxon>
        <taxon>Ascomycota</taxon>
        <taxon>Saccharomycotina</taxon>
        <taxon>Pichiomycetes</taxon>
        <taxon>Debaryomycetaceae</taxon>
        <taxon>Suhomyces</taxon>
    </lineage>
</organism>